<dbReference type="InterPro" id="IPR011993">
    <property type="entry name" value="PH-like_dom_sf"/>
</dbReference>
<feature type="domain" description="SIN1-type PH" evidence="4">
    <location>
        <begin position="765"/>
        <end position="863"/>
    </location>
</feature>
<feature type="compositionally biased region" description="Acidic residues" evidence="2">
    <location>
        <begin position="302"/>
        <end position="311"/>
    </location>
</feature>
<dbReference type="Gene3D" id="3.10.20.90">
    <property type="entry name" value="Phosphatidylinositol 3-kinase Catalytic Subunit, Chain A, domain 1"/>
    <property type="match status" value="1"/>
</dbReference>
<evidence type="ECO:0000256" key="1">
    <source>
        <dbReference type="ARBA" id="ARBA00009407"/>
    </source>
</evidence>
<dbReference type="GO" id="GO:0038203">
    <property type="term" value="P:TORC2 signaling"/>
    <property type="evidence" value="ECO:0007669"/>
    <property type="project" value="TreeGrafter"/>
</dbReference>
<gene>
    <name evidence="5" type="primary">AVO1_1</name>
    <name evidence="5" type="ORF">IWQ60_003251</name>
</gene>
<keyword evidence="5" id="KW-0808">Transferase</keyword>
<dbReference type="GO" id="GO:0005546">
    <property type="term" value="F:phosphatidylinositol-4,5-bisphosphate binding"/>
    <property type="evidence" value="ECO:0007669"/>
    <property type="project" value="TreeGrafter"/>
</dbReference>
<dbReference type="PANTHER" id="PTHR13335">
    <property type="entry name" value="TARGET OF RAPAMYCIN COMPLEX 2 SUBUNIT MAPKAP1"/>
    <property type="match status" value="1"/>
</dbReference>
<proteinExistence type="inferred from homology"/>
<comment type="caution">
    <text evidence="5">The sequence shown here is derived from an EMBL/GenBank/DDBJ whole genome shotgun (WGS) entry which is preliminary data.</text>
</comment>
<dbReference type="GO" id="GO:0005737">
    <property type="term" value="C:cytoplasm"/>
    <property type="evidence" value="ECO:0007669"/>
    <property type="project" value="TreeGrafter"/>
</dbReference>
<reference evidence="5" key="1">
    <citation type="submission" date="2022-07" db="EMBL/GenBank/DDBJ databases">
        <title>Phylogenomic reconstructions and comparative analyses of Kickxellomycotina fungi.</title>
        <authorList>
            <person name="Reynolds N.K."/>
            <person name="Stajich J.E."/>
            <person name="Barry K."/>
            <person name="Grigoriev I.V."/>
            <person name="Crous P."/>
            <person name="Smith M.E."/>
        </authorList>
    </citation>
    <scope>NUCLEOTIDE SEQUENCE</scope>
    <source>
        <strain evidence="5">RSA 861</strain>
    </source>
</reference>
<keyword evidence="6" id="KW-1185">Reference proteome</keyword>
<dbReference type="InterPro" id="IPR008828">
    <property type="entry name" value="Sin1/Avo1"/>
</dbReference>
<protein>
    <submittedName>
        <fullName evidence="5">Component of a membrane-bound complex containing the Tor2p kinase</fullName>
    </submittedName>
</protein>
<dbReference type="GO" id="GO:0005886">
    <property type="term" value="C:plasma membrane"/>
    <property type="evidence" value="ECO:0007669"/>
    <property type="project" value="TreeGrafter"/>
</dbReference>
<dbReference type="AlphaFoldDB" id="A0A9W8A9X0"/>
<accession>A0A9W8A9X0</accession>
<evidence type="ECO:0000313" key="6">
    <source>
        <dbReference type="Proteomes" id="UP001150569"/>
    </source>
</evidence>
<evidence type="ECO:0000259" key="4">
    <source>
        <dbReference type="Pfam" id="PF16979"/>
    </source>
</evidence>
<organism evidence="5 6">
    <name type="scientific">Tieghemiomyces parasiticus</name>
    <dbReference type="NCBI Taxonomy" id="78921"/>
    <lineage>
        <taxon>Eukaryota</taxon>
        <taxon>Fungi</taxon>
        <taxon>Fungi incertae sedis</taxon>
        <taxon>Zoopagomycota</taxon>
        <taxon>Kickxellomycotina</taxon>
        <taxon>Dimargaritomycetes</taxon>
        <taxon>Dimargaritales</taxon>
        <taxon>Dimargaritaceae</taxon>
        <taxon>Tieghemiomyces</taxon>
    </lineage>
</organism>
<evidence type="ECO:0000313" key="5">
    <source>
        <dbReference type="EMBL" id="KAJ1927059.1"/>
    </source>
</evidence>
<dbReference type="GO" id="GO:0016301">
    <property type="term" value="F:kinase activity"/>
    <property type="evidence" value="ECO:0007669"/>
    <property type="project" value="UniProtKB-KW"/>
</dbReference>
<feature type="compositionally biased region" description="Polar residues" evidence="2">
    <location>
        <begin position="290"/>
        <end position="300"/>
    </location>
</feature>
<sequence>MSLITDPDFLVYQLQLQFLKSEDRIGDRLITFPSNHQLLENPYIRREGPAPELQYIISPNIQFQGDFYFADRTAHSGPGVGSAVSMPTTPGTRPPAHHQSTTTARHRAATDGQIPARSGQHRAPPPVPLNQATSRPSRKNTGAVPPSPSNSNANGPHPPPPPAGWSRARSTAGSSANVSASTSVASSTLRSGRRPTNASSTQPYKPEVTAPPVPPLPLTHPPQQPPPASPSLPPHDSPRAGASRPAEADPTDSLTGTDAFAADLTARTPDIMDLLTDDLDDPPYPPTTPSRATRNPNRLSVESDDGIDLEADLGSGHHAQPTTLVGARQDLTSPVKVESADPTDDGRGPAARHSVLLSPSRPVPLQLSSEAEAEPDEPEFERRPLSLLDLPDDPDSPPASGLTRLLTDDNKSKDNPFAARYRALSGQGDVNPLPLEIFLPHATESKRSLRITMKRNATVEDVIGFTLFEYIEQAVEPELATDQLVTLRWNVRMVEDDGSIDEDFPVLDRTRQIAKFGADQFALCSVGGPAGLSAVVRSVPVRTPSRGAAAALRGSPLRAASTIGPRVGLHLPVAPGGNRLIKVHIHSTLESLRTTTMSMDASLTLSQILQRICSKWQLDSTQHILTTADTREPLDLQVTLHEMPRVTELHLYRNTVATFRPFSALFEQAALQPAPLMPDSYFGVGGGGADDILPLTPPLIAAATAGTGSANLGGTPSGGPHQQASMPPPLLSGGAGHLAPSTYLQATSAALGTHTVMHSHHQQVYCQFIVVRRTPMFTAQERQLIIDGDYIHIGPSEQRQMFDSVKTSVHHISAIKSCNLNRKAPRKFKLMVIRDHGNKSYDLEAATAEEAQQICSTIHAILRQFKSDL</sequence>
<keyword evidence="5" id="KW-0418">Kinase</keyword>
<dbReference type="PANTHER" id="PTHR13335:SF1">
    <property type="entry name" value="TARGET OF RAPAMYCIN COMPLEX 2 SUBUNIT MAPKAP1"/>
    <property type="match status" value="1"/>
</dbReference>
<dbReference type="InterPro" id="IPR031313">
    <property type="entry name" value="Sin1_PH_dom"/>
</dbReference>
<dbReference type="Pfam" id="PF16978">
    <property type="entry name" value="CRIM"/>
    <property type="match status" value="1"/>
</dbReference>
<dbReference type="EMBL" id="JANBPT010000136">
    <property type="protein sequence ID" value="KAJ1927059.1"/>
    <property type="molecule type" value="Genomic_DNA"/>
</dbReference>
<dbReference type="Gene3D" id="2.30.29.30">
    <property type="entry name" value="Pleckstrin-homology domain (PH domain)/Phosphotyrosine-binding domain (PTB)"/>
    <property type="match status" value="1"/>
</dbReference>
<evidence type="ECO:0000259" key="3">
    <source>
        <dbReference type="Pfam" id="PF16978"/>
    </source>
</evidence>
<name>A0A9W8A9X0_9FUNG</name>
<feature type="region of interest" description="Disordered" evidence="2">
    <location>
        <begin position="78"/>
        <end position="413"/>
    </location>
</feature>
<feature type="domain" description="CRIM" evidence="3">
    <location>
        <begin position="400"/>
        <end position="526"/>
    </location>
</feature>
<feature type="compositionally biased region" description="Pro residues" evidence="2">
    <location>
        <begin position="209"/>
        <end position="235"/>
    </location>
</feature>
<dbReference type="InterPro" id="IPR031567">
    <property type="entry name" value="CRIM_dom"/>
</dbReference>
<dbReference type="GO" id="GO:0031932">
    <property type="term" value="C:TORC2 complex"/>
    <property type="evidence" value="ECO:0007669"/>
    <property type="project" value="InterPro"/>
</dbReference>
<feature type="compositionally biased region" description="Low complexity" evidence="2">
    <location>
        <begin position="170"/>
        <end position="188"/>
    </location>
</feature>
<dbReference type="Pfam" id="PF16979">
    <property type="entry name" value="SIN1_PH"/>
    <property type="match status" value="1"/>
</dbReference>
<feature type="compositionally biased region" description="Polar residues" evidence="2">
    <location>
        <begin position="194"/>
        <end position="203"/>
    </location>
</feature>
<comment type="similarity">
    <text evidence="1">Belongs to the SIN1 family.</text>
</comment>
<dbReference type="OrthoDB" id="241990at2759"/>
<dbReference type="Proteomes" id="UP001150569">
    <property type="component" value="Unassembled WGS sequence"/>
</dbReference>
<evidence type="ECO:0000256" key="2">
    <source>
        <dbReference type="SAM" id="MobiDB-lite"/>
    </source>
</evidence>